<evidence type="ECO:0000259" key="2">
    <source>
        <dbReference type="Pfam" id="PF02591"/>
    </source>
</evidence>
<dbReference type="EMBL" id="FAXN01000020">
    <property type="protein sequence ID" value="CUV65178.1"/>
    <property type="molecule type" value="Genomic_DNA"/>
</dbReference>
<dbReference type="Pfam" id="PF02591">
    <property type="entry name" value="Zn_ribbon_9"/>
    <property type="match status" value="1"/>
</dbReference>
<dbReference type="AlphaFoldDB" id="A0A0S4XLH0"/>
<dbReference type="InterPro" id="IPR003743">
    <property type="entry name" value="Zf-RING_7"/>
</dbReference>
<reference evidence="3" key="1">
    <citation type="submission" date="2015-11" db="EMBL/GenBank/DDBJ databases">
        <authorList>
            <person name="Zhang Y."/>
            <person name="Guo Z."/>
        </authorList>
    </citation>
    <scope>NUCLEOTIDE SEQUENCE</scope>
    <source>
        <strain evidence="3">BN30871</strain>
    </source>
</reference>
<feature type="domain" description="C4-type zinc ribbon" evidence="2">
    <location>
        <begin position="198"/>
        <end position="230"/>
    </location>
</feature>
<dbReference type="SUPFAM" id="SSF57997">
    <property type="entry name" value="Tropomyosin"/>
    <property type="match status" value="1"/>
</dbReference>
<dbReference type="Gene3D" id="1.10.287.1490">
    <property type="match status" value="1"/>
</dbReference>
<feature type="coiled-coil region" evidence="1">
    <location>
        <begin position="25"/>
        <end position="145"/>
    </location>
</feature>
<evidence type="ECO:0000313" key="3">
    <source>
        <dbReference type="EMBL" id="CUV65178.1"/>
    </source>
</evidence>
<dbReference type="PANTHER" id="PTHR39082:SF1">
    <property type="entry name" value="SCAVENGER RECEPTOR CLASS A MEMBER 3"/>
    <property type="match status" value="1"/>
</dbReference>
<dbReference type="PANTHER" id="PTHR39082">
    <property type="entry name" value="PHOSPHOLIPASE C-BETA-2-RELATED"/>
    <property type="match status" value="1"/>
</dbReference>
<dbReference type="InterPro" id="IPR052376">
    <property type="entry name" value="Oxidative_Scav/Glycosyltrans"/>
</dbReference>
<evidence type="ECO:0000256" key="1">
    <source>
        <dbReference type="SAM" id="Coils"/>
    </source>
</evidence>
<sequence>MNKNLKELIELSVIDKEIDSFNPQLEAIEKKLKKSQDKIDGAQSEIDSIKSSIDENVAKIKIYEEQIVTLSEQLKNITKKSKDVSTEKEMKALSLEEDIAKEKISFANEEIERLGSINEKKVLSLDDLNKDLEELEESQKDSVDSSKVLKSEIEEKKSGLFAAREAKINTFDQKILSFYEKIRNWAGNSAVVPVQKQACYGCYMKISDKSYSDVIKSEEIVTCPHCGRIIYIESKSSES</sequence>
<protein>
    <recommendedName>
        <fullName evidence="2">C4-type zinc ribbon domain-containing protein</fullName>
    </recommendedName>
</protein>
<accession>A0A0S4XLH0</accession>
<proteinExistence type="predicted"/>
<keyword evidence="1" id="KW-0175">Coiled coil</keyword>
<name>A0A0S4XLH0_9BACT</name>
<gene>
    <name evidence="3" type="ORF">BN3087_210025</name>
</gene>
<organism evidence="3">
    <name type="scientific">Sulfurovum sp. enrichment culture clone C5</name>
    <dbReference type="NCBI Taxonomy" id="497650"/>
    <lineage>
        <taxon>Bacteria</taxon>
        <taxon>Pseudomonadati</taxon>
        <taxon>Campylobacterota</taxon>
        <taxon>Epsilonproteobacteria</taxon>
        <taxon>Campylobacterales</taxon>
        <taxon>Sulfurovaceae</taxon>
        <taxon>Sulfurovum</taxon>
        <taxon>environmental samples</taxon>
    </lineage>
</organism>